<dbReference type="Gene3D" id="3.10.50.30">
    <property type="entry name" value="Transcription elongation factor, GreA/GreB, C-terminal domain"/>
    <property type="match status" value="1"/>
</dbReference>
<proteinExistence type="predicted"/>
<evidence type="ECO:0000313" key="3">
    <source>
        <dbReference type="Proteomes" id="UP001165427"/>
    </source>
</evidence>
<dbReference type="SUPFAM" id="SSF54534">
    <property type="entry name" value="FKBP-like"/>
    <property type="match status" value="1"/>
</dbReference>
<comment type="caution">
    <text evidence="2">The sequence shown here is derived from an EMBL/GenBank/DDBJ whole genome shotgun (WGS) entry which is preliminary data.</text>
</comment>
<dbReference type="GO" id="GO:0032784">
    <property type="term" value="P:regulation of DNA-templated transcription elongation"/>
    <property type="evidence" value="ECO:0007669"/>
    <property type="project" value="InterPro"/>
</dbReference>
<protein>
    <submittedName>
        <fullName evidence="2">GreA/GreB family elongation factor</fullName>
    </submittedName>
</protein>
<dbReference type="PANTHER" id="PTHR30437">
    <property type="entry name" value="TRANSCRIPTION ELONGATION FACTOR GREA"/>
    <property type="match status" value="1"/>
</dbReference>
<dbReference type="GO" id="GO:0003746">
    <property type="term" value="F:translation elongation factor activity"/>
    <property type="evidence" value="ECO:0007669"/>
    <property type="project" value="UniProtKB-KW"/>
</dbReference>
<dbReference type="AlphaFoldDB" id="A0AA41R203"/>
<organism evidence="2 3">
    <name type="scientific">Desulfatitalea alkaliphila</name>
    <dbReference type="NCBI Taxonomy" id="2929485"/>
    <lineage>
        <taxon>Bacteria</taxon>
        <taxon>Pseudomonadati</taxon>
        <taxon>Thermodesulfobacteriota</taxon>
        <taxon>Desulfobacteria</taxon>
        <taxon>Desulfobacterales</taxon>
        <taxon>Desulfosarcinaceae</taxon>
        <taxon>Desulfatitalea</taxon>
    </lineage>
</organism>
<name>A0AA41R203_9BACT</name>
<accession>A0AA41R203</accession>
<dbReference type="PANTHER" id="PTHR30437:SF5">
    <property type="entry name" value="REGULATOR OF NUCLEOSIDE DIPHOSPHATE KINASE"/>
    <property type="match status" value="1"/>
</dbReference>
<dbReference type="InterPro" id="IPR001437">
    <property type="entry name" value="Tscrpt_elong_fac_GreA/B_C"/>
</dbReference>
<gene>
    <name evidence="2" type="ORF">MRX98_11120</name>
</gene>
<reference evidence="2" key="1">
    <citation type="submission" date="2022-04" db="EMBL/GenBank/DDBJ databases">
        <title>Desulfatitalea alkaliphila sp. nov., a novel anaerobic sulfate-reducing bacterium isolated from terrestrial mud volcano, Taman Peninsula, Russia.</title>
        <authorList>
            <person name="Khomyakova M.A."/>
            <person name="Merkel A.Y."/>
            <person name="Slobodkin A.I."/>
        </authorList>
    </citation>
    <scope>NUCLEOTIDE SEQUENCE</scope>
    <source>
        <strain evidence="2">M08but</strain>
    </source>
</reference>
<dbReference type="GO" id="GO:0070063">
    <property type="term" value="F:RNA polymerase binding"/>
    <property type="evidence" value="ECO:0007669"/>
    <property type="project" value="InterPro"/>
</dbReference>
<dbReference type="InterPro" id="IPR036953">
    <property type="entry name" value="GreA/GreB_C_sf"/>
</dbReference>
<keyword evidence="2" id="KW-0648">Protein biosynthesis</keyword>
<evidence type="ECO:0000259" key="1">
    <source>
        <dbReference type="Pfam" id="PF01272"/>
    </source>
</evidence>
<sequence>MKARKIFITPPDRARVERLMLFCDLFDAAERTNIRRLYYEVSRGRVVRAAQMPDNVVTTNSRIILKEMGSGAALDLVLVFPDDADDALGRVSILAPIGAALFGRQVDDLVECPTRKGVRRYIIQQTTYLPRQPD</sequence>
<dbReference type="InterPro" id="IPR023459">
    <property type="entry name" value="Tscrpt_elong_fac_GreA/B_fam"/>
</dbReference>
<feature type="domain" description="Transcription elongation factor GreA/GreB C-terminal" evidence="1">
    <location>
        <begin position="53"/>
        <end position="123"/>
    </location>
</feature>
<dbReference type="Pfam" id="PF01272">
    <property type="entry name" value="GreA_GreB"/>
    <property type="match status" value="1"/>
</dbReference>
<dbReference type="Proteomes" id="UP001165427">
    <property type="component" value="Unassembled WGS sequence"/>
</dbReference>
<dbReference type="GO" id="GO:0006354">
    <property type="term" value="P:DNA-templated transcription elongation"/>
    <property type="evidence" value="ECO:0007669"/>
    <property type="project" value="TreeGrafter"/>
</dbReference>
<keyword evidence="2" id="KW-0251">Elongation factor</keyword>
<dbReference type="EMBL" id="JALJRB010000010">
    <property type="protein sequence ID" value="MCJ8501124.1"/>
    <property type="molecule type" value="Genomic_DNA"/>
</dbReference>
<evidence type="ECO:0000313" key="2">
    <source>
        <dbReference type="EMBL" id="MCJ8501124.1"/>
    </source>
</evidence>
<dbReference type="GO" id="GO:0003677">
    <property type="term" value="F:DNA binding"/>
    <property type="evidence" value="ECO:0007669"/>
    <property type="project" value="InterPro"/>
</dbReference>
<dbReference type="RefSeq" id="WP_246907407.1">
    <property type="nucleotide sequence ID" value="NZ_JALJRB010000010.1"/>
</dbReference>
<keyword evidence="3" id="KW-1185">Reference proteome</keyword>